<dbReference type="EMBL" id="CAWUPB010000607">
    <property type="protein sequence ID" value="CAK7324734.1"/>
    <property type="molecule type" value="Genomic_DNA"/>
</dbReference>
<keyword evidence="1" id="KW-0472">Membrane</keyword>
<name>A0AAV1QVR8_9ROSI</name>
<keyword evidence="1" id="KW-0812">Transmembrane</keyword>
<dbReference type="Proteomes" id="UP001314170">
    <property type="component" value="Unassembled WGS sequence"/>
</dbReference>
<keyword evidence="3" id="KW-1185">Reference proteome</keyword>
<protein>
    <submittedName>
        <fullName evidence="2">Uncharacterized protein</fullName>
    </submittedName>
</protein>
<sequence>MVVPALAGLICPPPVGPLPTRSASNWASPVRAYCCTRASLIGGPRPPPRLVALAYTNLDASLSLAAVPPASLGPSLRRASSFHGMVSVYLIVCVGSASVWLGLGGIGFGPVRRAPYALSVNLFFGYYPSVVLPPVVSTLASSISPPSLVLLTRRTASDARFVLAPPTPSPVAFPPGLDPLPRLLLTLPLAVVHLLSCGLFFRPALWIAEPRRPLLREPPVRSSRVVAAGPASPYSCYRR</sequence>
<evidence type="ECO:0000256" key="1">
    <source>
        <dbReference type="SAM" id="Phobius"/>
    </source>
</evidence>
<feature type="transmembrane region" description="Helical" evidence="1">
    <location>
        <begin position="183"/>
        <end position="208"/>
    </location>
</feature>
<feature type="transmembrane region" description="Helical" evidence="1">
    <location>
        <begin position="86"/>
        <end position="108"/>
    </location>
</feature>
<evidence type="ECO:0000313" key="3">
    <source>
        <dbReference type="Proteomes" id="UP001314170"/>
    </source>
</evidence>
<reference evidence="2 3" key="1">
    <citation type="submission" date="2024-01" db="EMBL/GenBank/DDBJ databases">
        <authorList>
            <person name="Waweru B."/>
        </authorList>
    </citation>
    <scope>NUCLEOTIDE SEQUENCE [LARGE SCALE GENOMIC DNA]</scope>
</reference>
<evidence type="ECO:0000313" key="2">
    <source>
        <dbReference type="EMBL" id="CAK7324734.1"/>
    </source>
</evidence>
<dbReference type="AlphaFoldDB" id="A0AAV1QVR8"/>
<comment type="caution">
    <text evidence="2">The sequence shown here is derived from an EMBL/GenBank/DDBJ whole genome shotgun (WGS) entry which is preliminary data.</text>
</comment>
<proteinExistence type="predicted"/>
<keyword evidence="1" id="KW-1133">Transmembrane helix</keyword>
<organism evidence="2 3">
    <name type="scientific">Dovyalis caffra</name>
    <dbReference type="NCBI Taxonomy" id="77055"/>
    <lineage>
        <taxon>Eukaryota</taxon>
        <taxon>Viridiplantae</taxon>
        <taxon>Streptophyta</taxon>
        <taxon>Embryophyta</taxon>
        <taxon>Tracheophyta</taxon>
        <taxon>Spermatophyta</taxon>
        <taxon>Magnoliopsida</taxon>
        <taxon>eudicotyledons</taxon>
        <taxon>Gunneridae</taxon>
        <taxon>Pentapetalae</taxon>
        <taxon>rosids</taxon>
        <taxon>fabids</taxon>
        <taxon>Malpighiales</taxon>
        <taxon>Salicaceae</taxon>
        <taxon>Flacourtieae</taxon>
        <taxon>Dovyalis</taxon>
    </lineage>
</organism>
<feature type="transmembrane region" description="Helical" evidence="1">
    <location>
        <begin position="120"/>
        <end position="143"/>
    </location>
</feature>
<accession>A0AAV1QVR8</accession>
<gene>
    <name evidence="2" type="ORF">DCAF_LOCUS2399</name>
</gene>